<keyword evidence="8" id="KW-1185">Reference proteome</keyword>
<evidence type="ECO:0008006" key="9">
    <source>
        <dbReference type="Google" id="ProtNLM"/>
    </source>
</evidence>
<sequence>MEECLFMSRLVVYCLLWILSWFIFVPLSIVLDKYKGYCLFYADRADFGPVAVCGYIITVPILASVLYAGYMAVSFFCKISIYNSLGFIQQTMGEFLVTVVLDGLAFIFMFVSASLVSAGFNDMCWNIFGTIDKCSQGYLKHVVFGIDDKFYNNIKMAEVAGWLSWLLWLAQFLIGLTALFRSGVLPQGQASPDTLCCGALPCRPHCMCTCKLQFSKPEPPDAAASPVKQAAIKTVRGTEGKGDTV</sequence>
<comment type="subcellular location">
    <subcellularLocation>
        <location evidence="1">Membrane</location>
        <topology evidence="1">Multi-pass membrane protein</topology>
    </subcellularLocation>
</comment>
<evidence type="ECO:0000256" key="3">
    <source>
        <dbReference type="ARBA" id="ARBA00022989"/>
    </source>
</evidence>
<dbReference type="PANTHER" id="PTHR31872">
    <property type="entry name" value="TRANSMEMBRANE PROTEIN 179"/>
    <property type="match status" value="1"/>
</dbReference>
<dbReference type="PANTHER" id="PTHR31872:SF4">
    <property type="entry name" value="TRANSMEMBRANE PROTEIN 179"/>
    <property type="match status" value="1"/>
</dbReference>
<feature type="transmembrane region" description="Helical" evidence="6">
    <location>
        <begin position="49"/>
        <end position="73"/>
    </location>
</feature>
<evidence type="ECO:0000313" key="8">
    <source>
        <dbReference type="Proteomes" id="UP001374579"/>
    </source>
</evidence>
<feature type="transmembrane region" description="Helical" evidence="6">
    <location>
        <begin position="94"/>
        <end position="116"/>
    </location>
</feature>
<feature type="transmembrane region" description="Helical" evidence="6">
    <location>
        <begin position="159"/>
        <end position="180"/>
    </location>
</feature>
<organism evidence="7 8">
    <name type="scientific">Littorina saxatilis</name>
    <dbReference type="NCBI Taxonomy" id="31220"/>
    <lineage>
        <taxon>Eukaryota</taxon>
        <taxon>Metazoa</taxon>
        <taxon>Spiralia</taxon>
        <taxon>Lophotrochozoa</taxon>
        <taxon>Mollusca</taxon>
        <taxon>Gastropoda</taxon>
        <taxon>Caenogastropoda</taxon>
        <taxon>Littorinimorpha</taxon>
        <taxon>Littorinoidea</taxon>
        <taxon>Littorinidae</taxon>
        <taxon>Littorina</taxon>
    </lineage>
</organism>
<keyword evidence="3 6" id="KW-1133">Transmembrane helix</keyword>
<evidence type="ECO:0000256" key="6">
    <source>
        <dbReference type="SAM" id="Phobius"/>
    </source>
</evidence>
<name>A0AAN9BCW6_9CAEN</name>
<dbReference type="Proteomes" id="UP001374579">
    <property type="component" value="Unassembled WGS sequence"/>
</dbReference>
<dbReference type="InterPro" id="IPR029673">
    <property type="entry name" value="TMEM179"/>
</dbReference>
<evidence type="ECO:0000256" key="5">
    <source>
        <dbReference type="ARBA" id="ARBA00093776"/>
    </source>
</evidence>
<evidence type="ECO:0000256" key="2">
    <source>
        <dbReference type="ARBA" id="ARBA00022692"/>
    </source>
</evidence>
<keyword evidence="4 6" id="KW-0472">Membrane</keyword>
<dbReference type="InterPro" id="IPR059010">
    <property type="entry name" value="TMEM179-179B"/>
</dbReference>
<gene>
    <name evidence="7" type="ORF">V1264_018112</name>
</gene>
<feature type="transmembrane region" description="Helical" evidence="6">
    <location>
        <begin position="12"/>
        <end position="29"/>
    </location>
</feature>
<protein>
    <recommendedName>
        <fullName evidence="9">Transmembrane protein</fullName>
    </recommendedName>
</protein>
<dbReference type="EMBL" id="JBAMIC010000008">
    <property type="protein sequence ID" value="KAK7103152.1"/>
    <property type="molecule type" value="Genomic_DNA"/>
</dbReference>
<evidence type="ECO:0000313" key="7">
    <source>
        <dbReference type="EMBL" id="KAK7103152.1"/>
    </source>
</evidence>
<evidence type="ECO:0000256" key="1">
    <source>
        <dbReference type="ARBA" id="ARBA00004141"/>
    </source>
</evidence>
<comment type="similarity">
    <text evidence="5">Belongs to the TMEM179 family.</text>
</comment>
<keyword evidence="2 6" id="KW-0812">Transmembrane</keyword>
<reference evidence="7 8" key="1">
    <citation type="submission" date="2024-02" db="EMBL/GenBank/DDBJ databases">
        <title>Chromosome-scale genome assembly of the rough periwinkle Littorina saxatilis.</title>
        <authorList>
            <person name="De Jode A."/>
            <person name="Faria R."/>
            <person name="Formenti G."/>
            <person name="Sims Y."/>
            <person name="Smith T.P."/>
            <person name="Tracey A."/>
            <person name="Wood J.M.D."/>
            <person name="Zagrodzka Z.B."/>
            <person name="Johannesson K."/>
            <person name="Butlin R.K."/>
            <person name="Leder E.H."/>
        </authorList>
    </citation>
    <scope>NUCLEOTIDE SEQUENCE [LARGE SCALE GENOMIC DNA]</scope>
    <source>
        <strain evidence="7">Snail1</strain>
        <tissue evidence="7">Muscle</tissue>
    </source>
</reference>
<dbReference type="Pfam" id="PF26158">
    <property type="entry name" value="Claudin_TMEM179-179B"/>
    <property type="match status" value="1"/>
</dbReference>
<proteinExistence type="inferred from homology"/>
<evidence type="ECO:0000256" key="4">
    <source>
        <dbReference type="ARBA" id="ARBA00023136"/>
    </source>
</evidence>
<accession>A0AAN9BCW6</accession>
<dbReference type="AlphaFoldDB" id="A0AAN9BCW6"/>
<comment type="caution">
    <text evidence="7">The sequence shown here is derived from an EMBL/GenBank/DDBJ whole genome shotgun (WGS) entry which is preliminary data.</text>
</comment>